<feature type="compositionally biased region" description="Basic and acidic residues" evidence="4">
    <location>
        <begin position="378"/>
        <end position="387"/>
    </location>
</feature>
<dbReference type="Pfam" id="PF04615">
    <property type="entry name" value="Utp14"/>
    <property type="match status" value="1"/>
</dbReference>
<reference evidence="5" key="1">
    <citation type="journal article" date="2021" name="Open Biol.">
        <title>Shared evolutionary footprints suggest mitochondrial oxidative damage underlies multiple complex I losses in fungi.</title>
        <authorList>
            <person name="Schikora-Tamarit M.A."/>
            <person name="Marcet-Houben M."/>
            <person name="Nosek J."/>
            <person name="Gabaldon T."/>
        </authorList>
    </citation>
    <scope>NUCLEOTIDE SEQUENCE</scope>
    <source>
        <strain evidence="5">CBS6075</strain>
    </source>
</reference>
<feature type="compositionally biased region" description="Acidic residues" evidence="4">
    <location>
        <begin position="368"/>
        <end position="377"/>
    </location>
</feature>
<feature type="compositionally biased region" description="Basic and acidic residues" evidence="4">
    <location>
        <begin position="527"/>
        <end position="549"/>
    </location>
</feature>
<evidence type="ECO:0000256" key="3">
    <source>
        <dbReference type="ARBA" id="ARBA00023242"/>
    </source>
</evidence>
<dbReference type="InterPro" id="IPR006709">
    <property type="entry name" value="SSU_processome_Utp14"/>
</dbReference>
<feature type="region of interest" description="Disordered" evidence="4">
    <location>
        <begin position="747"/>
        <end position="777"/>
    </location>
</feature>
<accession>A0A9P8PGN9</accession>
<feature type="compositionally biased region" description="Acidic residues" evidence="4">
    <location>
        <begin position="51"/>
        <end position="70"/>
    </location>
</feature>
<comment type="subcellular location">
    <subcellularLocation>
        <location evidence="1">Nucleus</location>
        <location evidence="1">Nucleolus</location>
    </subcellularLocation>
</comment>
<keyword evidence="6" id="KW-1185">Reference proteome</keyword>
<reference evidence="5" key="2">
    <citation type="submission" date="2021-01" db="EMBL/GenBank/DDBJ databases">
        <authorList>
            <person name="Schikora-Tamarit M.A."/>
        </authorList>
    </citation>
    <scope>NUCLEOTIDE SEQUENCE</scope>
    <source>
        <strain evidence="5">CBS6075</strain>
    </source>
</reference>
<feature type="region of interest" description="Disordered" evidence="4">
    <location>
        <begin position="1"/>
        <end position="189"/>
    </location>
</feature>
<evidence type="ECO:0000256" key="1">
    <source>
        <dbReference type="ARBA" id="ARBA00004604"/>
    </source>
</evidence>
<dbReference type="GeneID" id="70232471"/>
<dbReference type="PANTHER" id="PTHR14150">
    <property type="entry name" value="U3 SMALL NUCLEOLAR RNA-ASSOCIATED PROTEIN 14"/>
    <property type="match status" value="1"/>
</dbReference>
<dbReference type="GO" id="GO:0006364">
    <property type="term" value="P:rRNA processing"/>
    <property type="evidence" value="ECO:0007669"/>
    <property type="project" value="InterPro"/>
</dbReference>
<dbReference type="OrthoDB" id="277439at2759"/>
<feature type="compositionally biased region" description="Acidic residues" evidence="4">
    <location>
        <begin position="446"/>
        <end position="455"/>
    </location>
</feature>
<feature type="compositionally biased region" description="Basic and acidic residues" evidence="4">
    <location>
        <begin position="405"/>
        <end position="433"/>
    </location>
</feature>
<feature type="region of interest" description="Disordered" evidence="4">
    <location>
        <begin position="340"/>
        <end position="464"/>
    </location>
</feature>
<gene>
    <name evidence="5" type="ORF">OGAPHI_000503</name>
</gene>
<evidence type="ECO:0000313" key="6">
    <source>
        <dbReference type="Proteomes" id="UP000769157"/>
    </source>
</evidence>
<organism evidence="5 6">
    <name type="scientific">Ogataea philodendri</name>
    <dbReference type="NCBI Taxonomy" id="1378263"/>
    <lineage>
        <taxon>Eukaryota</taxon>
        <taxon>Fungi</taxon>
        <taxon>Dikarya</taxon>
        <taxon>Ascomycota</taxon>
        <taxon>Saccharomycotina</taxon>
        <taxon>Pichiomycetes</taxon>
        <taxon>Pichiales</taxon>
        <taxon>Pichiaceae</taxon>
        <taxon>Ogataea</taxon>
    </lineage>
</organism>
<dbReference type="EMBL" id="JAEUBE010000070">
    <property type="protein sequence ID" value="KAH3671280.1"/>
    <property type="molecule type" value="Genomic_DNA"/>
</dbReference>
<proteinExistence type="predicted"/>
<evidence type="ECO:0008006" key="7">
    <source>
        <dbReference type="Google" id="ProtNLM"/>
    </source>
</evidence>
<name>A0A9P8PGN9_9ASCO</name>
<protein>
    <recommendedName>
        <fullName evidence="7">U3 small nucleolar RNA-associated protein 14</fullName>
    </recommendedName>
</protein>
<evidence type="ECO:0000313" key="5">
    <source>
        <dbReference type="EMBL" id="KAH3671280.1"/>
    </source>
</evidence>
<feature type="compositionally biased region" description="Basic residues" evidence="4">
    <location>
        <begin position="342"/>
        <end position="361"/>
    </location>
</feature>
<feature type="compositionally biased region" description="Basic and acidic residues" evidence="4">
    <location>
        <begin position="163"/>
        <end position="183"/>
    </location>
</feature>
<dbReference type="GO" id="GO:0032040">
    <property type="term" value="C:small-subunit processome"/>
    <property type="evidence" value="ECO:0007669"/>
    <property type="project" value="InterPro"/>
</dbReference>
<dbReference type="RefSeq" id="XP_046064579.1">
    <property type="nucleotide sequence ID" value="XM_046206192.1"/>
</dbReference>
<feature type="region of interest" description="Disordered" evidence="4">
    <location>
        <begin position="518"/>
        <end position="575"/>
    </location>
</feature>
<feature type="region of interest" description="Disordered" evidence="4">
    <location>
        <begin position="263"/>
        <end position="282"/>
    </location>
</feature>
<feature type="compositionally biased region" description="Acidic residues" evidence="4">
    <location>
        <begin position="121"/>
        <end position="154"/>
    </location>
</feature>
<comment type="caution">
    <text evidence="5">The sequence shown here is derived from an EMBL/GenBank/DDBJ whole genome shotgun (WGS) entry which is preliminary data.</text>
</comment>
<sequence>MARRGRRSQNRALDALQIAEQETNGIDGDDSGSEAENQKFKSGVLTVDGKEFEDEELDSDEALDSDDDYDVLNSKFSQTVRDKGEEDTGYDSIDESELIPLSEVWARDDADAQKNGGSELVLDDDIVSDESESESEDEEDSEDVFDEVDDENDELSTVMSQLRSKDAAKSHKVLINDKSEENSYRVPTSGQKLSIAEMMGDIETEQPLLLEKGTSQPLAVPLPQSIQKKHERRAAYDIQKEEVEKWTDSIQANRRAEVLKFPAKDSVKHNDPSSFQPADVPLTDLDSKLDGLLEHSNIESKKSEDLFEEIETAKMTKEELAKRTNELRLMRELMYRGQKDAKRLKKIKSKTYRQKLRKERQRNKDLVEGSDEDEEDLDYKRAAERMSLKHKNNSEWAKTMIKSGLSKDKETRDEIEEMLRQGEKLRQKQLGRDQEDDSDDRGVSDIDVEEAEPSEAEEKLRSKLGKGLMAMDFMKRAEEQERRENQRLADELRYGVESDDEQVANVVKNAGRRVYTPGAAAAAEEWQTVKRRAEQEANDDNEKSLENRMQKPKKQKTKTQAEENPWLVSDDTRKGGKVRVIDEKSSKIDKNAAKLKKRARAEEVEEVKISLGDTLDDEYEGEGDKEEDVHVFKQKDLIEQAFAGDDVVAEFEQEKHEVEELEGDKEIDVGLPGWGDWAGGSQKKKKKIIKKVNGVAPIEKRKDKNKRGVIINERVNKKNAKYQAGAVPYPFETMEQYERSLRQPIGQEWTSRDTHQRLTMPKVIAKHGSVIAPMKKH</sequence>
<evidence type="ECO:0000256" key="2">
    <source>
        <dbReference type="ARBA" id="ARBA00022553"/>
    </source>
</evidence>
<evidence type="ECO:0000256" key="4">
    <source>
        <dbReference type="SAM" id="MobiDB-lite"/>
    </source>
</evidence>
<keyword evidence="2" id="KW-0597">Phosphoprotein</keyword>
<feature type="compositionally biased region" description="Acidic residues" evidence="4">
    <location>
        <begin position="87"/>
        <end position="97"/>
    </location>
</feature>
<dbReference type="AlphaFoldDB" id="A0A9P8PGN9"/>
<dbReference type="PANTHER" id="PTHR14150:SF12">
    <property type="entry name" value="U3 SMALL NUCLEOLAR RNA-ASSOCIATED PROTEIN 14 HOMOLOG A"/>
    <property type="match status" value="1"/>
</dbReference>
<keyword evidence="3" id="KW-0539">Nucleus</keyword>
<dbReference type="Proteomes" id="UP000769157">
    <property type="component" value="Unassembled WGS sequence"/>
</dbReference>